<dbReference type="CDD" id="cd00090">
    <property type="entry name" value="HTH_ARSR"/>
    <property type="match status" value="1"/>
</dbReference>
<keyword evidence="3" id="KW-1185">Reference proteome</keyword>
<dbReference type="PANTHER" id="PTHR38600">
    <property type="entry name" value="TRANSCRIPTIONAL REGULATORY PROTEIN"/>
    <property type="match status" value="1"/>
</dbReference>
<dbReference type="InterPro" id="IPR011991">
    <property type="entry name" value="ArsR-like_HTH"/>
</dbReference>
<dbReference type="SMART" id="SM00418">
    <property type="entry name" value="HTH_ARSR"/>
    <property type="match status" value="1"/>
</dbReference>
<dbReference type="Pfam" id="PF01022">
    <property type="entry name" value="HTH_5"/>
    <property type="match status" value="1"/>
</dbReference>
<dbReference type="InterPro" id="IPR036390">
    <property type="entry name" value="WH_DNA-bd_sf"/>
</dbReference>
<comment type="caution">
    <text evidence="2">The sequence shown here is derived from an EMBL/GenBank/DDBJ whole genome shotgun (WGS) entry which is preliminary data.</text>
</comment>
<sequence length="106" mass="12365">MSKDVFQAIADPTRRQIIDLLAGQSLPVNDVAEKFDMSRPAVSKHLKILNECGLVIIKQQGRKRFCRADTRKLQDVMEWTQRYRKFWNEKLDTLEVLLNDIDETSS</sequence>
<name>A0A9X2L4C4_9BACT</name>
<evidence type="ECO:0000313" key="3">
    <source>
        <dbReference type="Proteomes" id="UP001139125"/>
    </source>
</evidence>
<dbReference type="SUPFAM" id="SSF46785">
    <property type="entry name" value="Winged helix' DNA-binding domain"/>
    <property type="match status" value="1"/>
</dbReference>
<organism evidence="2 3">
    <name type="scientific">Gracilimonas sediminicola</name>
    <dbReference type="NCBI Taxonomy" id="2952158"/>
    <lineage>
        <taxon>Bacteria</taxon>
        <taxon>Pseudomonadati</taxon>
        <taxon>Balneolota</taxon>
        <taxon>Balneolia</taxon>
        <taxon>Balneolales</taxon>
        <taxon>Balneolaceae</taxon>
        <taxon>Gracilimonas</taxon>
    </lineage>
</organism>
<protein>
    <submittedName>
        <fullName evidence="2">Metalloregulator ArsR/SmtB family transcription factor</fullName>
    </submittedName>
</protein>
<dbReference type="PANTHER" id="PTHR38600:SF1">
    <property type="entry name" value="TRANSCRIPTIONAL REGULATORY PROTEIN"/>
    <property type="match status" value="1"/>
</dbReference>
<dbReference type="PRINTS" id="PR00778">
    <property type="entry name" value="HTHARSR"/>
</dbReference>
<dbReference type="RefSeq" id="WP_255135007.1">
    <property type="nucleotide sequence ID" value="NZ_JANDBC010000002.1"/>
</dbReference>
<dbReference type="PROSITE" id="PS50987">
    <property type="entry name" value="HTH_ARSR_2"/>
    <property type="match status" value="1"/>
</dbReference>
<dbReference type="GO" id="GO:0003700">
    <property type="term" value="F:DNA-binding transcription factor activity"/>
    <property type="evidence" value="ECO:0007669"/>
    <property type="project" value="InterPro"/>
</dbReference>
<evidence type="ECO:0000259" key="1">
    <source>
        <dbReference type="PROSITE" id="PS50987"/>
    </source>
</evidence>
<dbReference type="AlphaFoldDB" id="A0A9X2L4C4"/>
<evidence type="ECO:0000313" key="2">
    <source>
        <dbReference type="EMBL" id="MCP9292133.1"/>
    </source>
</evidence>
<dbReference type="NCBIfam" id="NF033788">
    <property type="entry name" value="HTH_metalloreg"/>
    <property type="match status" value="1"/>
</dbReference>
<dbReference type="EMBL" id="JANDBC010000002">
    <property type="protein sequence ID" value="MCP9292133.1"/>
    <property type="molecule type" value="Genomic_DNA"/>
</dbReference>
<feature type="domain" description="HTH arsR-type" evidence="1">
    <location>
        <begin position="1"/>
        <end position="88"/>
    </location>
</feature>
<dbReference type="InterPro" id="IPR001845">
    <property type="entry name" value="HTH_ArsR_DNA-bd_dom"/>
</dbReference>
<dbReference type="Proteomes" id="UP001139125">
    <property type="component" value="Unassembled WGS sequence"/>
</dbReference>
<dbReference type="Gene3D" id="1.10.10.10">
    <property type="entry name" value="Winged helix-like DNA-binding domain superfamily/Winged helix DNA-binding domain"/>
    <property type="match status" value="1"/>
</dbReference>
<reference evidence="2" key="1">
    <citation type="submission" date="2022-06" db="EMBL/GenBank/DDBJ databases">
        <title>Gracilimonas sp. CAU 1638 isolated from sea sediment.</title>
        <authorList>
            <person name="Kim W."/>
        </authorList>
    </citation>
    <scope>NUCLEOTIDE SEQUENCE</scope>
    <source>
        <strain evidence="2">CAU 1638</strain>
    </source>
</reference>
<gene>
    <name evidence="2" type="ORF">NM125_11135</name>
</gene>
<proteinExistence type="predicted"/>
<accession>A0A9X2L4C4</accession>
<dbReference type="InterPro" id="IPR036388">
    <property type="entry name" value="WH-like_DNA-bd_sf"/>
</dbReference>